<dbReference type="STRING" id="1121400.SAMN02746065_10665"/>
<dbReference type="GO" id="GO:0006635">
    <property type="term" value="P:fatty acid beta-oxidation"/>
    <property type="evidence" value="ECO:0007669"/>
    <property type="project" value="TreeGrafter"/>
</dbReference>
<dbReference type="Pfam" id="PF00378">
    <property type="entry name" value="ECH_1"/>
    <property type="match status" value="1"/>
</dbReference>
<protein>
    <submittedName>
        <fullName evidence="1">Enoyl-CoA hydratase</fullName>
    </submittedName>
</protein>
<dbReference type="CDD" id="cd06558">
    <property type="entry name" value="crotonase-like"/>
    <property type="match status" value="1"/>
</dbReference>
<gene>
    <name evidence="1" type="ORF">SAMN02746065_10665</name>
</gene>
<dbReference type="Gene3D" id="3.90.226.10">
    <property type="entry name" value="2-enoyl-CoA Hydratase, Chain A, domain 1"/>
    <property type="match status" value="1"/>
</dbReference>
<accession>A0A1W2ASZ2</accession>
<dbReference type="EMBL" id="FWXY01000006">
    <property type="protein sequence ID" value="SMC63640.1"/>
    <property type="molecule type" value="Genomic_DNA"/>
</dbReference>
<proteinExistence type="predicted"/>
<reference evidence="1 2" key="1">
    <citation type="submission" date="2017-04" db="EMBL/GenBank/DDBJ databases">
        <authorList>
            <person name="Afonso C.L."/>
            <person name="Miller P.J."/>
            <person name="Scott M.A."/>
            <person name="Spackman E."/>
            <person name="Goraichik I."/>
            <person name="Dimitrov K.M."/>
            <person name="Suarez D.L."/>
            <person name="Swayne D.E."/>
        </authorList>
    </citation>
    <scope>NUCLEOTIDE SEQUENCE [LARGE SCALE GENOMIC DNA]</scope>
    <source>
        <strain evidence="1 2">DSM 3385</strain>
    </source>
</reference>
<dbReference type="OrthoDB" id="5365311at2"/>
<evidence type="ECO:0000313" key="1">
    <source>
        <dbReference type="EMBL" id="SMC63640.1"/>
    </source>
</evidence>
<organism evidence="1 2">
    <name type="scientific">Desulfocicer vacuolatum DSM 3385</name>
    <dbReference type="NCBI Taxonomy" id="1121400"/>
    <lineage>
        <taxon>Bacteria</taxon>
        <taxon>Pseudomonadati</taxon>
        <taxon>Thermodesulfobacteriota</taxon>
        <taxon>Desulfobacteria</taxon>
        <taxon>Desulfobacterales</taxon>
        <taxon>Desulfobacteraceae</taxon>
        <taxon>Desulfocicer</taxon>
    </lineage>
</organism>
<dbReference type="InterPro" id="IPR001753">
    <property type="entry name" value="Enoyl-CoA_hydra/iso"/>
</dbReference>
<dbReference type="SUPFAM" id="SSF52096">
    <property type="entry name" value="ClpP/crotonase"/>
    <property type="match status" value="1"/>
</dbReference>
<name>A0A1W2ASZ2_9BACT</name>
<keyword evidence="2" id="KW-1185">Reference proteome</keyword>
<dbReference type="GO" id="GO:0003824">
    <property type="term" value="F:catalytic activity"/>
    <property type="evidence" value="ECO:0007669"/>
    <property type="project" value="UniProtKB-ARBA"/>
</dbReference>
<dbReference type="Proteomes" id="UP000192418">
    <property type="component" value="Unassembled WGS sequence"/>
</dbReference>
<dbReference type="PANTHER" id="PTHR11941:SF54">
    <property type="entry name" value="ENOYL-COA HYDRATASE, MITOCHONDRIAL"/>
    <property type="match status" value="1"/>
</dbReference>
<sequence length="255" mass="28162">MTHQCIIYEKKQNIGVIKLNRPRVLNAMNRQLWLEMLEVLEAVQQDSKIKALIFTGEGRAFSSGADLKDSRDRTIEDYRIYLESLQEASRKIIRFEKPTIAAINGYALGSGYELALACDIRIAAKDALIGSPEAKVTSSVTGGAFRLVQDLVGPGKARELLFTAENITGEEAARIGLVNLAVAPEVLMDEAFKMAEKIVANSAFSLKLIKKGLLMAQGETGLEALMDYEVEACLACVSTKEREQSLTNFEQRKKE</sequence>
<evidence type="ECO:0000313" key="2">
    <source>
        <dbReference type="Proteomes" id="UP000192418"/>
    </source>
</evidence>
<dbReference type="PANTHER" id="PTHR11941">
    <property type="entry name" value="ENOYL-COA HYDRATASE-RELATED"/>
    <property type="match status" value="1"/>
</dbReference>
<dbReference type="InterPro" id="IPR029045">
    <property type="entry name" value="ClpP/crotonase-like_dom_sf"/>
</dbReference>
<dbReference type="AlphaFoldDB" id="A0A1W2ASZ2"/>
<dbReference type="RefSeq" id="WP_084067953.1">
    <property type="nucleotide sequence ID" value="NZ_FWXY01000006.1"/>
</dbReference>